<name>R9PTJ4_AGAAL</name>
<gene>
    <name evidence="9" type="ORF">AALB_2606</name>
</gene>
<dbReference type="EMBL" id="BARX01000017">
    <property type="protein sequence ID" value="GAD02526.1"/>
    <property type="molecule type" value="Genomic_DNA"/>
</dbReference>
<dbReference type="Proteomes" id="UP000014461">
    <property type="component" value="Unassembled WGS sequence"/>
</dbReference>
<dbReference type="CDD" id="cd03424">
    <property type="entry name" value="NUDIX_ADPRase_Nudt5_UGPPase_Nudt14"/>
    <property type="match status" value="1"/>
</dbReference>
<accession>R9PTJ4</accession>
<dbReference type="GO" id="GO:0005829">
    <property type="term" value="C:cytosol"/>
    <property type="evidence" value="ECO:0007669"/>
    <property type="project" value="TreeGrafter"/>
</dbReference>
<organism evidence="9 10">
    <name type="scientific">Agarivorans albus MKT 106</name>
    <dbReference type="NCBI Taxonomy" id="1331007"/>
    <lineage>
        <taxon>Bacteria</taxon>
        <taxon>Pseudomonadati</taxon>
        <taxon>Pseudomonadota</taxon>
        <taxon>Gammaproteobacteria</taxon>
        <taxon>Alteromonadales</taxon>
        <taxon>Alteromonadaceae</taxon>
        <taxon>Agarivorans</taxon>
    </lineage>
</organism>
<comment type="cofactor">
    <cofactor evidence="2">
        <name>Mg(2+)</name>
        <dbReference type="ChEBI" id="CHEBI:18420"/>
    </cofactor>
</comment>
<dbReference type="RefSeq" id="WP_016402293.1">
    <property type="nucleotide sequence ID" value="NZ_BARX01000017.1"/>
</dbReference>
<comment type="similarity">
    <text evidence="3">Belongs to the Nudix hydrolase family. NudK subfamily.</text>
</comment>
<reference evidence="9" key="1">
    <citation type="journal article" date="2013" name="Genome Announc.">
        <title>Draft Genome Sequence of Agarivorans albus Strain MKT 106T, an Agarolytic Marine Bacterium.</title>
        <authorList>
            <person name="Yasuike M."/>
            <person name="Nakamura Y."/>
            <person name="Kai W."/>
            <person name="Fujiwara A."/>
            <person name="Fukui Y."/>
            <person name="Satomi M."/>
            <person name="Sano M."/>
        </authorList>
    </citation>
    <scope>NUCLEOTIDE SEQUENCE [LARGE SCALE GENOMIC DNA]</scope>
</reference>
<dbReference type="GO" id="GO:0016787">
    <property type="term" value="F:hydrolase activity"/>
    <property type="evidence" value="ECO:0007669"/>
    <property type="project" value="UniProtKB-KW"/>
</dbReference>
<evidence type="ECO:0000256" key="1">
    <source>
        <dbReference type="ARBA" id="ARBA00000847"/>
    </source>
</evidence>
<dbReference type="PANTHER" id="PTHR11839:SF18">
    <property type="entry name" value="NUDIX HYDROLASE DOMAIN-CONTAINING PROTEIN"/>
    <property type="match status" value="1"/>
</dbReference>
<evidence type="ECO:0000256" key="7">
    <source>
        <dbReference type="ARBA" id="ARBA00032272"/>
    </source>
</evidence>
<dbReference type="STRING" id="1331007.AALB_2606"/>
<keyword evidence="5 9" id="KW-0378">Hydrolase</keyword>
<evidence type="ECO:0000256" key="4">
    <source>
        <dbReference type="ARBA" id="ARBA00016377"/>
    </source>
</evidence>
<keyword evidence="10" id="KW-1185">Reference proteome</keyword>
<evidence type="ECO:0000259" key="8">
    <source>
        <dbReference type="PROSITE" id="PS51462"/>
    </source>
</evidence>
<evidence type="ECO:0000313" key="10">
    <source>
        <dbReference type="Proteomes" id="UP000014461"/>
    </source>
</evidence>
<evidence type="ECO:0000256" key="6">
    <source>
        <dbReference type="ARBA" id="ARBA00032162"/>
    </source>
</evidence>
<dbReference type="AlphaFoldDB" id="R9PTJ4"/>
<dbReference type="Pfam" id="PF00293">
    <property type="entry name" value="NUDIX"/>
    <property type="match status" value="1"/>
</dbReference>
<protein>
    <recommendedName>
        <fullName evidence="4">GDP-mannose pyrophosphatase</fullName>
    </recommendedName>
    <alternativeName>
        <fullName evidence="6">GDP-mannose hydrolase</fullName>
    </alternativeName>
    <alternativeName>
        <fullName evidence="7">GDPMK</fullName>
    </alternativeName>
</protein>
<evidence type="ECO:0000256" key="2">
    <source>
        <dbReference type="ARBA" id="ARBA00001946"/>
    </source>
</evidence>
<dbReference type="PANTHER" id="PTHR11839">
    <property type="entry name" value="UDP/ADP-SUGAR PYROPHOSPHATASE"/>
    <property type="match status" value="1"/>
</dbReference>
<feature type="domain" description="Nudix hydrolase" evidence="8">
    <location>
        <begin position="32"/>
        <end position="171"/>
    </location>
</feature>
<dbReference type="SUPFAM" id="SSF55811">
    <property type="entry name" value="Nudix"/>
    <property type="match status" value="1"/>
</dbReference>
<comment type="catalytic activity">
    <reaction evidence="1">
        <text>GDP-alpha-D-mannose + H2O = alpha-D-mannose 1-phosphate + GMP + 2 H(+)</text>
        <dbReference type="Rhea" id="RHEA:27978"/>
        <dbReference type="ChEBI" id="CHEBI:15377"/>
        <dbReference type="ChEBI" id="CHEBI:15378"/>
        <dbReference type="ChEBI" id="CHEBI:57527"/>
        <dbReference type="ChEBI" id="CHEBI:58115"/>
        <dbReference type="ChEBI" id="CHEBI:58409"/>
    </reaction>
</comment>
<dbReference type="InterPro" id="IPR000086">
    <property type="entry name" value="NUDIX_hydrolase_dom"/>
</dbReference>
<proteinExistence type="inferred from homology"/>
<dbReference type="GO" id="GO:0019693">
    <property type="term" value="P:ribose phosphate metabolic process"/>
    <property type="evidence" value="ECO:0007669"/>
    <property type="project" value="TreeGrafter"/>
</dbReference>
<dbReference type="Gene3D" id="3.90.79.10">
    <property type="entry name" value="Nucleoside Triphosphate Pyrophosphohydrolase"/>
    <property type="match status" value="1"/>
</dbReference>
<evidence type="ECO:0000256" key="3">
    <source>
        <dbReference type="ARBA" id="ARBA00007275"/>
    </source>
</evidence>
<dbReference type="PROSITE" id="PS51462">
    <property type="entry name" value="NUDIX"/>
    <property type="match status" value="1"/>
</dbReference>
<comment type="caution">
    <text evidence="9">The sequence shown here is derived from an EMBL/GenBank/DDBJ whole genome shotgun (WGS) entry which is preliminary data.</text>
</comment>
<evidence type="ECO:0000256" key="5">
    <source>
        <dbReference type="ARBA" id="ARBA00022801"/>
    </source>
</evidence>
<dbReference type="OrthoDB" id="9806150at2"/>
<dbReference type="InterPro" id="IPR015797">
    <property type="entry name" value="NUDIX_hydrolase-like_dom_sf"/>
</dbReference>
<evidence type="ECO:0000313" key="9">
    <source>
        <dbReference type="EMBL" id="GAD02526.1"/>
    </source>
</evidence>
<sequence length="176" mass="19909">MQQQSLLKWHCFEVTREQQRLPNQQQKTITTLRHPGAVVVLAINDAGNIIMERQYRTAIQDWLVELPAGTIEADEQNEDGILACAKRELQEEVNLVAEQWHSLGKLYPAPGFCDEIQYLFLAKQLSHQAGQCDEDEFIEVFEMSSAEFEKGIVNGTINDAKTIACYSRAKLAGLLD</sequence>
<dbReference type="GO" id="GO:0006753">
    <property type="term" value="P:nucleoside phosphate metabolic process"/>
    <property type="evidence" value="ECO:0007669"/>
    <property type="project" value="TreeGrafter"/>
</dbReference>